<feature type="transmembrane region" description="Helical" evidence="12">
    <location>
        <begin position="681"/>
        <end position="702"/>
    </location>
</feature>
<evidence type="ECO:0000256" key="11">
    <source>
        <dbReference type="SAM" id="Coils"/>
    </source>
</evidence>
<evidence type="ECO:0000256" key="2">
    <source>
        <dbReference type="ARBA" id="ARBA00014411"/>
    </source>
</evidence>
<evidence type="ECO:0000256" key="12">
    <source>
        <dbReference type="SAM" id="Phobius"/>
    </source>
</evidence>
<dbReference type="Pfam" id="PF14752">
    <property type="entry name" value="RBP_receptor"/>
    <property type="match status" value="3"/>
</dbReference>
<evidence type="ECO:0000256" key="8">
    <source>
        <dbReference type="ARBA" id="ARBA00023072"/>
    </source>
</evidence>
<evidence type="ECO:0000313" key="14">
    <source>
        <dbReference type="Proteomes" id="UP001158576"/>
    </source>
</evidence>
<evidence type="ECO:0000256" key="6">
    <source>
        <dbReference type="ARBA" id="ARBA00022893"/>
    </source>
</evidence>
<feature type="transmembrane region" description="Helical" evidence="12">
    <location>
        <begin position="400"/>
        <end position="421"/>
    </location>
</feature>
<dbReference type="PANTHER" id="PTHR21444">
    <property type="entry name" value="COILED-COIL DOMAIN-CONTAINING PROTEIN 180"/>
    <property type="match status" value="1"/>
</dbReference>
<sequence>MNYTLLRLYIMAFYSFLYAPLVMSVPRFDLLGFSFGSFYTYTFLASMIVRDIDCFSSTVVLDYIILQYIGWLILCLTQSYANMVFWFNCFERRVERRLSWLSISSIHSEVRKQHGITAWFLGKVDNWTAKAKATFVGRFQDSYDYKYVQSLFRKPSDEEYEPKNCCCKYWCCCCAEEIICGYFGLVIMFFAINQSIIPFLTNISQSSENMYAVASFIEPQSIFNETAMKMYVDCADQYIKAFTYSFTASSALATAFTWWSTWSFLNNHKRQFLALRQGKLKIPEDCTPQLQLTGSLKFQAYQAANLTWGYAVQLFAFWLIMLLVAWLVWIPVTFPIVPIREFWVYILFVYIQSFFWIFVVLILQWILAKYIVLQDPEIDASIDNRVYNISSYLFYFNNMFIGWSSLLLRLGHGILFGLLAIQRMDVPSLPCHTEAWDAAYRAYLGYLAMDMLHTNAVLKCFLTIIQSAIEEVYNSTMEYINNLESTEILDNHTAIEIDAYEKYFQCSNSIDSENGRIPGYSYAVFLKWMMIPCAVIYLLFLFSTVRVRLWPNFLWGRPGMPETLDTLHSENTRIHRIIKIAIFMVMADTTCRMSVDPRTIFVPSFPGFNPQEMNYTLLRLYIMAFYSFLYAPLVMSVPRFDLLGFSFGSFYTYTFLANMIVRDIDCFSSTVVLEYIILQYIGWLILCLTQSYANMVFWFNCFERRVERRLSWLSISSIHSEVRKQHGITAWFLGKVDNWTAKAKATFVGRFQDSYDYKYVQSLFRKPSDEEYKPKNCCCKYWCCCCANWWRKKVYDGQSFFRFHNRVISSVICGYFGLVIMFFAINQSIIPFLTNISQSSENMYAVAVTLASFIEPQSIFNETAMKMYVDCADQYIKAFTYSFTASSALATAFTWWSTWSFLNNHKRQFLALRQGKLKIPEDCTPQLQLTGSLKFQAYQAAYLTWGYAVQLFAFWLIMLLVAWLVWIPVTFPIVPIRDFWIYILFEYIPSFFWIFVVLILQWVLAKYIVLQDPEVDASIDNRRVYNISSYLFYFNNMFIGWSSLLLRLGYGILFGLLAIQRMDVPSLPSHTEAWDAAYRAYLGYLAMDMLHTNAVLKCFLTIIQSESKKTKDPASRKAKIRWHLAYSLICNEELRLTRAHAKRLLLKRLLLDQKILEEEAKAENSRLNKLVRKVRGDSKVIPVSEKVVDGIKDEVSSVISRSSSKYTPREFLTPVNIPSQSSLALPNDDFTNLRIRVSQSESIRQVSTKESEL</sequence>
<evidence type="ECO:0000256" key="10">
    <source>
        <dbReference type="ARBA" id="ARBA00023170"/>
    </source>
</evidence>
<dbReference type="InterPro" id="IPR026612">
    <property type="entry name" value="STRA6-like"/>
</dbReference>
<keyword evidence="6" id="KW-0845">Vitamin A</keyword>
<keyword evidence="7 12" id="KW-1133">Transmembrane helix</keyword>
<dbReference type="PANTHER" id="PTHR21444:SF16">
    <property type="entry name" value="RECEPTOR FOR RETINOL UPTAKE STRA6"/>
    <property type="match status" value="1"/>
</dbReference>
<feature type="transmembrane region" description="Helical" evidence="12">
    <location>
        <begin position="945"/>
        <end position="967"/>
    </location>
</feature>
<accession>A0ABN7RQ27</accession>
<feature type="transmembrane region" description="Helical" evidence="12">
    <location>
        <begin position="342"/>
        <end position="367"/>
    </location>
</feature>
<feature type="transmembrane region" description="Helical" evidence="12">
    <location>
        <begin position="881"/>
        <end position="902"/>
    </location>
</feature>
<feature type="coiled-coil region" evidence="11">
    <location>
        <begin position="1146"/>
        <end position="1173"/>
    </location>
</feature>
<evidence type="ECO:0000256" key="9">
    <source>
        <dbReference type="ARBA" id="ARBA00023136"/>
    </source>
</evidence>
<keyword evidence="3" id="KW-0813">Transport</keyword>
<evidence type="ECO:0000256" key="3">
    <source>
        <dbReference type="ARBA" id="ARBA00022448"/>
    </source>
</evidence>
<feature type="transmembrane region" description="Helical" evidence="12">
    <location>
        <begin position="308"/>
        <end position="330"/>
    </location>
</feature>
<keyword evidence="14" id="KW-1185">Reference proteome</keyword>
<proteinExistence type="predicted"/>
<feature type="transmembrane region" description="Helical" evidence="12">
    <location>
        <begin position="618"/>
        <end position="635"/>
    </location>
</feature>
<evidence type="ECO:0000256" key="4">
    <source>
        <dbReference type="ARBA" id="ARBA00022475"/>
    </source>
</evidence>
<feature type="transmembrane region" description="Helical" evidence="12">
    <location>
        <begin position="524"/>
        <end position="545"/>
    </location>
</feature>
<evidence type="ECO:0000256" key="1">
    <source>
        <dbReference type="ARBA" id="ARBA00004651"/>
    </source>
</evidence>
<keyword evidence="10" id="KW-0675">Receptor</keyword>
<evidence type="ECO:0000313" key="13">
    <source>
        <dbReference type="EMBL" id="CAG5083049.1"/>
    </source>
</evidence>
<organism evidence="13 14">
    <name type="scientific">Oikopleura dioica</name>
    <name type="common">Tunicate</name>
    <dbReference type="NCBI Taxonomy" id="34765"/>
    <lineage>
        <taxon>Eukaryota</taxon>
        <taxon>Metazoa</taxon>
        <taxon>Chordata</taxon>
        <taxon>Tunicata</taxon>
        <taxon>Appendicularia</taxon>
        <taxon>Copelata</taxon>
        <taxon>Oikopleuridae</taxon>
        <taxon>Oikopleura</taxon>
    </lineage>
</organism>
<feature type="transmembrane region" description="Helical" evidence="12">
    <location>
        <begin position="69"/>
        <end position="90"/>
    </location>
</feature>
<keyword evidence="11" id="KW-0175">Coiled coil</keyword>
<keyword evidence="5 12" id="KW-0812">Transmembrane</keyword>
<evidence type="ECO:0000256" key="5">
    <source>
        <dbReference type="ARBA" id="ARBA00022692"/>
    </source>
</evidence>
<name>A0ABN7RQ27_OIKDI</name>
<feature type="transmembrane region" description="Helical" evidence="12">
    <location>
        <begin position="6"/>
        <end position="23"/>
    </location>
</feature>
<dbReference type="Proteomes" id="UP001158576">
    <property type="component" value="Chromosome PAR"/>
</dbReference>
<dbReference type="EMBL" id="OU015568">
    <property type="protein sequence ID" value="CAG5083049.1"/>
    <property type="molecule type" value="Genomic_DNA"/>
</dbReference>
<keyword evidence="9 12" id="KW-0472">Membrane</keyword>
<feature type="transmembrane region" description="Helical" evidence="12">
    <location>
        <begin position="642"/>
        <end position="661"/>
    </location>
</feature>
<keyword evidence="4" id="KW-1003">Cell membrane</keyword>
<feature type="transmembrane region" description="Helical" evidence="12">
    <location>
        <begin position="979"/>
        <end position="1004"/>
    </location>
</feature>
<keyword evidence="8" id="KW-0683">Retinol-binding</keyword>
<feature type="transmembrane region" description="Helical" evidence="12">
    <location>
        <begin position="30"/>
        <end position="49"/>
    </location>
</feature>
<reference evidence="13 14" key="1">
    <citation type="submission" date="2021-04" db="EMBL/GenBank/DDBJ databases">
        <authorList>
            <person name="Bliznina A."/>
        </authorList>
    </citation>
    <scope>NUCLEOTIDE SEQUENCE [LARGE SCALE GENOMIC DNA]</scope>
</reference>
<evidence type="ECO:0000256" key="7">
    <source>
        <dbReference type="ARBA" id="ARBA00022989"/>
    </source>
</evidence>
<feature type="transmembrane region" description="Helical" evidence="12">
    <location>
        <begin position="807"/>
        <end position="830"/>
    </location>
</feature>
<comment type="subcellular location">
    <subcellularLocation>
        <location evidence="1">Cell membrane</location>
        <topology evidence="1">Multi-pass membrane protein</topology>
    </subcellularLocation>
</comment>
<gene>
    <name evidence="13" type="ORF">OKIOD_LOCUS1824</name>
</gene>
<protein>
    <recommendedName>
        <fullName evidence="2">Receptor for retinol uptake STRA6</fullName>
    </recommendedName>
</protein>